<reference evidence="2" key="1">
    <citation type="submission" date="2023-03" db="EMBL/GenBank/DDBJ databases">
        <authorList>
            <person name="Julca I."/>
        </authorList>
    </citation>
    <scope>NUCLEOTIDE SEQUENCE</scope>
</reference>
<keyword evidence="3" id="KW-1185">Reference proteome</keyword>
<dbReference type="EMBL" id="OX459120">
    <property type="protein sequence ID" value="CAI9099917.1"/>
    <property type="molecule type" value="Genomic_DNA"/>
</dbReference>
<dbReference type="Pfam" id="PF26130">
    <property type="entry name" value="PB1-like"/>
    <property type="match status" value="1"/>
</dbReference>
<feature type="domain" description="PB1-like" evidence="1">
    <location>
        <begin position="35"/>
        <end position="124"/>
    </location>
</feature>
<name>A0AAV1CZH1_OLDCO</name>
<evidence type="ECO:0000259" key="1">
    <source>
        <dbReference type="Pfam" id="PF26130"/>
    </source>
</evidence>
<sequence length="194" mass="21680">MAASNSSNNGRHAQLSPSSGFSNGMSIFSSSSFGSIQMYYGGCLYEKPYLVYHGGEFMMFDNVDLETISILQLNEMARRIGLVRSVSFYSITEVNGVEKIVEDRAFFLMCVDALDGNRLVVVYALDKDEERCFGRNDSFTHGDPDDSDDEDDFHGVLEDCECESSESECYCEIPNPHQLISALAYAWVCKEAKD</sequence>
<accession>A0AAV1CZH1</accession>
<proteinExistence type="predicted"/>
<gene>
    <name evidence="2" type="ORF">OLC1_LOCUS9849</name>
</gene>
<organism evidence="2 3">
    <name type="scientific">Oldenlandia corymbosa var. corymbosa</name>
    <dbReference type="NCBI Taxonomy" id="529605"/>
    <lineage>
        <taxon>Eukaryota</taxon>
        <taxon>Viridiplantae</taxon>
        <taxon>Streptophyta</taxon>
        <taxon>Embryophyta</taxon>
        <taxon>Tracheophyta</taxon>
        <taxon>Spermatophyta</taxon>
        <taxon>Magnoliopsida</taxon>
        <taxon>eudicotyledons</taxon>
        <taxon>Gunneridae</taxon>
        <taxon>Pentapetalae</taxon>
        <taxon>asterids</taxon>
        <taxon>lamiids</taxon>
        <taxon>Gentianales</taxon>
        <taxon>Rubiaceae</taxon>
        <taxon>Rubioideae</taxon>
        <taxon>Spermacoceae</taxon>
        <taxon>Hedyotis-Oldenlandia complex</taxon>
        <taxon>Oldenlandia</taxon>
    </lineage>
</organism>
<protein>
    <submittedName>
        <fullName evidence="2">OLC1v1036812C1</fullName>
    </submittedName>
</protein>
<dbReference type="AlphaFoldDB" id="A0AAV1CZH1"/>
<evidence type="ECO:0000313" key="3">
    <source>
        <dbReference type="Proteomes" id="UP001161247"/>
    </source>
</evidence>
<dbReference type="Proteomes" id="UP001161247">
    <property type="component" value="Chromosome 3"/>
</dbReference>
<dbReference type="InterPro" id="IPR058594">
    <property type="entry name" value="PB1-like_dom_pln"/>
</dbReference>
<evidence type="ECO:0000313" key="2">
    <source>
        <dbReference type="EMBL" id="CAI9099917.1"/>
    </source>
</evidence>